<dbReference type="RefSeq" id="WP_344597332.1">
    <property type="nucleotide sequence ID" value="NZ_BAAARW010000039.1"/>
</dbReference>
<comment type="caution">
    <text evidence="2">The sequence shown here is derived from an EMBL/GenBank/DDBJ whole genome shotgun (WGS) entry which is preliminary data.</text>
</comment>
<gene>
    <name evidence="2" type="ORF">GCM10010191_86370</name>
</gene>
<organism evidence="2 3">
    <name type="scientific">Actinomadura vinacea</name>
    <dbReference type="NCBI Taxonomy" id="115336"/>
    <lineage>
        <taxon>Bacteria</taxon>
        <taxon>Bacillati</taxon>
        <taxon>Actinomycetota</taxon>
        <taxon>Actinomycetes</taxon>
        <taxon>Streptosporangiales</taxon>
        <taxon>Thermomonosporaceae</taxon>
        <taxon>Actinomadura</taxon>
    </lineage>
</organism>
<name>A0ABN3KAL0_9ACTN</name>
<proteinExistence type="predicted"/>
<dbReference type="InterPro" id="IPR025406">
    <property type="entry name" value="DUF4132"/>
</dbReference>
<evidence type="ECO:0000313" key="2">
    <source>
        <dbReference type="EMBL" id="GAA2454236.1"/>
    </source>
</evidence>
<sequence length="908" mass="99999">MSDHAAPLPDEDVLVVPKSWHRVLHPRRGGVAVPVKKIDKKAVAEAGELLEGARDAIERFLSHAGDDPDPDQSERDLAVRVRRHLDGRPDPAGAAALAELAMYVDEPSSGSEYWPKLRYQRPFAELWIADHGAAFAACALAELSLIEIRERGDRRTPQRSARGGHHVRSLAPDALRRVRAVLAGADEEEYDRAVRGLTDRRRTPGQRIIVSYLVPDRLDWVTQCCKSPPPSAWIKHWLSTTLYCSLGSTDHLALLKEPLDLGFGPWFGVVTTLVDGLGADALPVLLQQADGPNAYFGSSEEYRRFFETVSVVPSDEAFAVLLSRLGDDPAVLPELVAAMERFPVRAMRLMAPVAAGDSPEAERVAELLTDHVRTHPELSAAKLPASCRTVIEGMSAAVARVGQAEGETLPRPLVDALASGAGTASKKPATPEWADPALLPQVMMRDGDAALPDEAARGLVERLATPDLAPDDALLEAVKAACDPRSLAVFGWTIFERWRGKGMPSRHRWALPQLGATGDGETVRRLVRVILFWHAAGLYARALAGLDVLAAIGNDVALAHLFDLKDNGPGTGFRREASTRIHEFGERQVVTYQQLQDPVIPDFGLDADGGLSLDYGPRRFAVGFDQQLKPFVTDDAGRRLKTLPKPGAKDDPDLAKAAYGRFTDLKNGVRQVAAEQIRRLERAMLAGRTWSPEEFHTLYVRHPLLRHIGRLLVWTAAHDGGRPVPFRIAEDRTLADVHDDAFELGEGARIRLAHPVLLGDEADDWAEMFEDYEVTQPFPQLERVRHVLDERERASARLARFERAVVPARAVLKLTRGDWSRGDPVRNDWSWMFRSAFGGLYVMVDLSPGIKGGERVAELADQRVERVRIGDRPEKHRSGRRTGRVFGDLDPVMASEILADLTGLVEAS</sequence>
<keyword evidence="3" id="KW-1185">Reference proteome</keyword>
<accession>A0ABN3KAL0</accession>
<evidence type="ECO:0000313" key="3">
    <source>
        <dbReference type="Proteomes" id="UP001501231"/>
    </source>
</evidence>
<protein>
    <recommendedName>
        <fullName evidence="1">DUF4132 domain-containing protein</fullName>
    </recommendedName>
</protein>
<dbReference type="Proteomes" id="UP001501231">
    <property type="component" value="Unassembled WGS sequence"/>
</dbReference>
<feature type="domain" description="DUF4132" evidence="1">
    <location>
        <begin position="637"/>
        <end position="819"/>
    </location>
</feature>
<reference evidence="2 3" key="1">
    <citation type="journal article" date="2019" name="Int. J. Syst. Evol. Microbiol.">
        <title>The Global Catalogue of Microorganisms (GCM) 10K type strain sequencing project: providing services to taxonomists for standard genome sequencing and annotation.</title>
        <authorList>
            <consortium name="The Broad Institute Genomics Platform"/>
            <consortium name="The Broad Institute Genome Sequencing Center for Infectious Disease"/>
            <person name="Wu L."/>
            <person name="Ma J."/>
        </authorList>
    </citation>
    <scope>NUCLEOTIDE SEQUENCE [LARGE SCALE GENOMIC DNA]</scope>
    <source>
        <strain evidence="2 3">JCM 3325</strain>
    </source>
</reference>
<evidence type="ECO:0000259" key="1">
    <source>
        <dbReference type="Pfam" id="PF13569"/>
    </source>
</evidence>
<dbReference type="Pfam" id="PF13569">
    <property type="entry name" value="DUF4132"/>
    <property type="match status" value="1"/>
</dbReference>
<dbReference type="EMBL" id="BAAARW010000039">
    <property type="protein sequence ID" value="GAA2454236.1"/>
    <property type="molecule type" value="Genomic_DNA"/>
</dbReference>